<organism evidence="2 3">
    <name type="scientific">Lentzea xinjiangensis</name>
    <dbReference type="NCBI Taxonomy" id="402600"/>
    <lineage>
        <taxon>Bacteria</taxon>
        <taxon>Bacillati</taxon>
        <taxon>Actinomycetota</taxon>
        <taxon>Actinomycetes</taxon>
        <taxon>Pseudonocardiales</taxon>
        <taxon>Pseudonocardiaceae</taxon>
        <taxon>Lentzea</taxon>
    </lineage>
</organism>
<feature type="transmembrane region" description="Helical" evidence="1">
    <location>
        <begin position="174"/>
        <end position="192"/>
    </location>
</feature>
<feature type="transmembrane region" description="Helical" evidence="1">
    <location>
        <begin position="30"/>
        <end position="49"/>
    </location>
</feature>
<dbReference type="EMBL" id="FOFR01000011">
    <property type="protein sequence ID" value="SER41749.1"/>
    <property type="molecule type" value="Genomic_DNA"/>
</dbReference>
<gene>
    <name evidence="2" type="ORF">SAMN05216188_11193</name>
</gene>
<dbReference type="AlphaFoldDB" id="A0A1H9P1Q7"/>
<keyword evidence="1" id="KW-0812">Transmembrane</keyword>
<feature type="transmembrane region" description="Helical" evidence="1">
    <location>
        <begin position="128"/>
        <end position="144"/>
    </location>
</feature>
<accession>A0A1H9P1Q7</accession>
<dbReference type="STRING" id="402600.SAMN05216188_11193"/>
<dbReference type="PANTHER" id="PTHR33979">
    <property type="entry name" value="OS02G0221600 PROTEIN"/>
    <property type="match status" value="1"/>
</dbReference>
<dbReference type="InterPro" id="IPR049500">
    <property type="entry name" value="Peptidase_M50B-like"/>
</dbReference>
<dbReference type="PANTHER" id="PTHR33979:SF2">
    <property type="entry name" value="PEPTIDASE M50B-LIKE-DOMAIN-CONTAINING PROTEIN"/>
    <property type="match status" value="1"/>
</dbReference>
<feature type="transmembrane region" description="Helical" evidence="1">
    <location>
        <begin position="213"/>
        <end position="242"/>
    </location>
</feature>
<dbReference type="Pfam" id="PF13398">
    <property type="entry name" value="Peptidase_M50B"/>
    <property type="match status" value="1"/>
</dbReference>
<feature type="transmembrane region" description="Helical" evidence="1">
    <location>
        <begin position="151"/>
        <end position="168"/>
    </location>
</feature>
<evidence type="ECO:0000256" key="1">
    <source>
        <dbReference type="SAM" id="Phobius"/>
    </source>
</evidence>
<feature type="transmembrane region" description="Helical" evidence="1">
    <location>
        <begin position="100"/>
        <end position="122"/>
    </location>
</feature>
<keyword evidence="1" id="KW-1133">Transmembrane helix</keyword>
<evidence type="ECO:0000313" key="3">
    <source>
        <dbReference type="Proteomes" id="UP000199352"/>
    </source>
</evidence>
<dbReference type="Proteomes" id="UP000199352">
    <property type="component" value="Unassembled WGS sequence"/>
</dbReference>
<reference evidence="3" key="1">
    <citation type="submission" date="2016-10" db="EMBL/GenBank/DDBJ databases">
        <authorList>
            <person name="Varghese N."/>
            <person name="Submissions S."/>
        </authorList>
    </citation>
    <scope>NUCLEOTIDE SEQUENCE [LARGE SCALE GENOMIC DNA]</scope>
    <source>
        <strain evidence="3">CGMCC 4.3525</strain>
    </source>
</reference>
<protein>
    <submittedName>
        <fullName evidence="2">Peptidase M50B-like</fullName>
    </submittedName>
</protein>
<keyword evidence="1" id="KW-0472">Membrane</keyword>
<name>A0A1H9P1Q7_9PSEU</name>
<evidence type="ECO:0000313" key="2">
    <source>
        <dbReference type="EMBL" id="SER41749.1"/>
    </source>
</evidence>
<keyword evidence="3" id="KW-1185">Reference proteome</keyword>
<sequence length="245" mass="26086">MWLSRRVCFDGAMPSDPSGLVPAVLTDEVLITWGTALAALLAVAPHAVWRVARNVITIAHEGGHALVAVLTGRRLSGIKLHSDTSGLTVSRGKPRGPGMVLTALAGYVAPSLLGFGAAVLITTEQVQLMLWISIAFLAAMLVMIRNVFGVLSIIVTGGVFFFVSFYASVEVRDAAAYVFAWFLLLGGIRPVWELQVKRWRRQAPRSDADQLAWLTGVPALAWVVVFGVVSVAAAAGGGALLLGRW</sequence>
<proteinExistence type="predicted"/>